<dbReference type="Proteomes" id="UP000188533">
    <property type="component" value="Unassembled WGS sequence"/>
</dbReference>
<protein>
    <submittedName>
        <fullName evidence="8">Phospholipase a-2-activating protein</fullName>
    </submittedName>
</protein>
<feature type="repeat" description="WD" evidence="5">
    <location>
        <begin position="173"/>
        <end position="204"/>
    </location>
</feature>
<dbReference type="GO" id="GO:0010992">
    <property type="term" value="P:ubiquitin recycling"/>
    <property type="evidence" value="ECO:0007669"/>
    <property type="project" value="TreeGrafter"/>
</dbReference>
<dbReference type="InterPro" id="IPR001680">
    <property type="entry name" value="WD40_rpt"/>
</dbReference>
<dbReference type="PANTHER" id="PTHR19849:SF0">
    <property type="entry name" value="PHOSPHOLIPASE A-2-ACTIVATING PROTEIN"/>
    <property type="match status" value="1"/>
</dbReference>
<reference evidence="8 9" key="2">
    <citation type="submission" date="2017-02" db="EMBL/GenBank/DDBJ databases">
        <title>A genome survey and senescence transcriptome analysis in Lentinula edodes.</title>
        <authorList>
            <person name="Sakamoto Y."/>
            <person name="Nakade K."/>
            <person name="Sato S."/>
            <person name="Yoshida Y."/>
            <person name="Miyazaki K."/>
            <person name="Natsume S."/>
            <person name="Konno N."/>
        </authorList>
    </citation>
    <scope>NUCLEOTIDE SEQUENCE [LARGE SCALE GENOMIC DNA]</scope>
    <source>
        <strain evidence="8 9">NBRC 111202</strain>
    </source>
</reference>
<dbReference type="PANTHER" id="PTHR19849">
    <property type="entry name" value="PHOSPHOLIPASE A-2-ACTIVATING PROTEIN"/>
    <property type="match status" value="1"/>
</dbReference>
<dbReference type="Gene3D" id="3.10.20.870">
    <property type="entry name" value="PFU (PLAA family ubiquitin binding), C-terminal domain"/>
    <property type="match status" value="1"/>
</dbReference>
<feature type="repeat" description="WD" evidence="5">
    <location>
        <begin position="134"/>
        <end position="165"/>
    </location>
</feature>
<dbReference type="STRING" id="5353.A0A1Q3E6D6"/>
<organism evidence="8 9">
    <name type="scientific">Lentinula edodes</name>
    <name type="common">Shiitake mushroom</name>
    <name type="synonym">Lentinus edodes</name>
    <dbReference type="NCBI Taxonomy" id="5353"/>
    <lineage>
        <taxon>Eukaryota</taxon>
        <taxon>Fungi</taxon>
        <taxon>Dikarya</taxon>
        <taxon>Basidiomycota</taxon>
        <taxon>Agaricomycotina</taxon>
        <taxon>Agaricomycetes</taxon>
        <taxon>Agaricomycetidae</taxon>
        <taxon>Agaricales</taxon>
        <taxon>Marasmiineae</taxon>
        <taxon>Omphalotaceae</taxon>
        <taxon>Lentinula</taxon>
    </lineage>
</organism>
<evidence type="ECO:0000256" key="4">
    <source>
        <dbReference type="ARBA" id="ARBA00022737"/>
    </source>
</evidence>
<dbReference type="PROSITE" id="PS51394">
    <property type="entry name" value="PFU"/>
    <property type="match status" value="1"/>
</dbReference>
<feature type="domain" description="PUL" evidence="7">
    <location>
        <begin position="563"/>
        <end position="850"/>
    </location>
</feature>
<feature type="domain" description="PFU" evidence="6">
    <location>
        <begin position="388"/>
        <end position="483"/>
    </location>
</feature>
<dbReference type="PROSITE" id="PS50082">
    <property type="entry name" value="WD_REPEATS_2"/>
    <property type="match status" value="4"/>
</dbReference>
<dbReference type="InterPro" id="IPR013535">
    <property type="entry name" value="PUL_dom"/>
</dbReference>
<dbReference type="Gene3D" id="2.130.10.10">
    <property type="entry name" value="YVTN repeat-like/Quinoprotein amine dehydrogenase"/>
    <property type="match status" value="1"/>
</dbReference>
<evidence type="ECO:0000259" key="7">
    <source>
        <dbReference type="PROSITE" id="PS51396"/>
    </source>
</evidence>
<evidence type="ECO:0000313" key="8">
    <source>
        <dbReference type="EMBL" id="GAW02822.1"/>
    </source>
</evidence>
<dbReference type="PROSITE" id="PS50294">
    <property type="entry name" value="WD_REPEATS_REGION"/>
    <property type="match status" value="4"/>
</dbReference>
<keyword evidence="2" id="KW-0963">Cytoplasm</keyword>
<evidence type="ECO:0000256" key="1">
    <source>
        <dbReference type="ARBA" id="ARBA00004496"/>
    </source>
</evidence>
<dbReference type="Pfam" id="PF00400">
    <property type="entry name" value="WD40"/>
    <property type="match status" value="6"/>
</dbReference>
<reference evidence="8 9" key="1">
    <citation type="submission" date="2016-08" db="EMBL/GenBank/DDBJ databases">
        <authorList>
            <consortium name="Lentinula edodes genome sequencing consortium"/>
            <person name="Sakamoto Y."/>
            <person name="Nakade K."/>
            <person name="Sato S."/>
            <person name="Yoshida Y."/>
            <person name="Miyazaki K."/>
            <person name="Natsume S."/>
            <person name="Konno N."/>
        </authorList>
    </citation>
    <scope>NUCLEOTIDE SEQUENCE [LARGE SCALE GENOMIC DNA]</scope>
    <source>
        <strain evidence="8 9">NBRC 111202</strain>
    </source>
</reference>
<dbReference type="GO" id="GO:0043130">
    <property type="term" value="F:ubiquitin binding"/>
    <property type="evidence" value="ECO:0007669"/>
    <property type="project" value="TreeGrafter"/>
</dbReference>
<comment type="caution">
    <text evidence="8">The sequence shown here is derived from an EMBL/GenBank/DDBJ whole genome shotgun (WGS) entry which is preliminary data.</text>
</comment>
<evidence type="ECO:0000256" key="3">
    <source>
        <dbReference type="ARBA" id="ARBA00022574"/>
    </source>
</evidence>
<dbReference type="SUPFAM" id="SSF50978">
    <property type="entry name" value="WD40 repeat-like"/>
    <property type="match status" value="1"/>
</dbReference>
<dbReference type="InterPro" id="IPR036322">
    <property type="entry name" value="WD40_repeat_dom_sf"/>
</dbReference>
<keyword evidence="3 5" id="KW-0853">WD repeat</keyword>
<evidence type="ECO:0000313" key="9">
    <source>
        <dbReference type="Proteomes" id="UP000188533"/>
    </source>
</evidence>
<dbReference type="GO" id="GO:0005737">
    <property type="term" value="C:cytoplasm"/>
    <property type="evidence" value="ECO:0007669"/>
    <property type="project" value="UniProtKB-SubCell"/>
</dbReference>
<dbReference type="PRINTS" id="PR00320">
    <property type="entry name" value="GPROTEINBRPT"/>
</dbReference>
<dbReference type="FunFam" id="2.130.10.10:FF:000236">
    <property type="entry name" value="Polyubiquitin binding protein (Doa1/Ufd3)"/>
    <property type="match status" value="1"/>
</dbReference>
<evidence type="ECO:0000259" key="6">
    <source>
        <dbReference type="PROSITE" id="PS51394"/>
    </source>
</evidence>
<proteinExistence type="predicted"/>
<dbReference type="AlphaFoldDB" id="A0A1Q3E6D6"/>
<dbReference type="CDD" id="cd00200">
    <property type="entry name" value="WD40"/>
    <property type="match status" value="1"/>
</dbReference>
<sequence>MFQSDIQTSKGPPGRTSRTRWEIDTMTTLLCPWSSLSATLKAHTSDVRAVNSPTNDMILSASRDSTAISWQKSPSHPKFTPEAVIRASTRYVNAVAYISPTPDAPKGYVVTGGQDAIVNVFSLSSPKEDPDFSLLGHSENVCALDVTPGGTIVSGSWDRTARVWKNFNLAYELKGHELSVWAVLAVDEEQILTGSADKTIKLWNQHKLISTFRGHQDAVRGLALIPDLGFASCSNDSEIRVWTLGGDLIYSLSGHTSFVYSLSILPSGGIVSGGEDRSVRVWKDGECSQVLVHPAISVWSVSTMPNGDIVSGCSDGVVRVFTEVEDRWASPEDLKAYDDMVASQALPSQQVGDIKKSDLAGTEALNAPGKKPGDTKMIRNGDIVEVYQWDADNTTWQRVGEVVDAVGQGRKQLYQGKEYDYVFDVDIQDGVPPLKLPYNVTENPFTAAQRFLQTNDLPLSYIDQVVNFIEKNTAGVKLGSNEEYVDPFTGASRYRSGGNSVQTTNLGPSTYVDPYTGASRYSGNSAAPSAVPPASSEYMDPFTGASRYSGAPPSKPPTSASPKRIPMAAWTLYKPANVPLMRQKTFEVDGRLRDEISTSSLAMYPQELASLEETFAYLTHITDPKLSNSNLPTPTASNVDAIIQIIQRWPSAALYPVFDLSRLVAAFCPGAFDTPALKSRFIQALTTAGEWSSPWNLPLQKSREINLTLVLKALANMFQEGTKLDEPWVNEVLSALSLLPYEVLSKVQRTCLATILFNISCTQHSSPLDTLQRQRVFELALQILKNERADSETVYRTLFAVGNALYTMKSSGNLLKPSQNQVLDETLPSISQTFGSEARVQDLIGEVASLL</sequence>
<gene>
    <name evidence="8" type="ORF">LENED_004495</name>
</gene>
<dbReference type="Pfam" id="PF09070">
    <property type="entry name" value="PFU"/>
    <property type="match status" value="1"/>
</dbReference>
<dbReference type="InterPro" id="IPR015943">
    <property type="entry name" value="WD40/YVTN_repeat-like_dom_sf"/>
</dbReference>
<evidence type="ECO:0000256" key="2">
    <source>
        <dbReference type="ARBA" id="ARBA00022490"/>
    </source>
</evidence>
<accession>A0A1Q3E6D6</accession>
<dbReference type="PROSITE" id="PS51396">
    <property type="entry name" value="PUL"/>
    <property type="match status" value="1"/>
</dbReference>
<keyword evidence="4" id="KW-0677">Repeat</keyword>
<dbReference type="EMBL" id="BDGU01000117">
    <property type="protein sequence ID" value="GAW02822.1"/>
    <property type="molecule type" value="Genomic_DNA"/>
</dbReference>
<feature type="repeat" description="WD" evidence="5">
    <location>
        <begin position="212"/>
        <end position="244"/>
    </location>
</feature>
<keyword evidence="9" id="KW-1185">Reference proteome</keyword>
<dbReference type="InterPro" id="IPR038122">
    <property type="entry name" value="PFU_sf"/>
</dbReference>
<feature type="repeat" description="WD" evidence="5">
    <location>
        <begin position="252"/>
        <end position="283"/>
    </location>
</feature>
<dbReference type="Pfam" id="PF08324">
    <property type="entry name" value="PUL"/>
    <property type="match status" value="1"/>
</dbReference>
<dbReference type="InterPro" id="IPR015155">
    <property type="entry name" value="PFU"/>
</dbReference>
<comment type="subcellular location">
    <subcellularLocation>
        <location evidence="1">Cytoplasm</location>
    </subcellularLocation>
</comment>
<name>A0A1Q3E6D6_LENED</name>
<evidence type="ECO:0000256" key="5">
    <source>
        <dbReference type="PROSITE-ProRule" id="PRU00221"/>
    </source>
</evidence>
<dbReference type="InterPro" id="IPR020472">
    <property type="entry name" value="WD40_PAC1"/>
</dbReference>
<dbReference type="SMART" id="SM00320">
    <property type="entry name" value="WD40"/>
    <property type="match status" value="7"/>
</dbReference>
<dbReference type="GO" id="GO:0005634">
    <property type="term" value="C:nucleus"/>
    <property type="evidence" value="ECO:0007669"/>
    <property type="project" value="TreeGrafter"/>
</dbReference>
<dbReference type="Gene3D" id="1.25.10.10">
    <property type="entry name" value="Leucine-rich Repeat Variant"/>
    <property type="match status" value="1"/>
</dbReference>
<dbReference type="InterPro" id="IPR011989">
    <property type="entry name" value="ARM-like"/>
</dbReference>
<dbReference type="GO" id="GO:0043161">
    <property type="term" value="P:proteasome-mediated ubiquitin-dependent protein catabolic process"/>
    <property type="evidence" value="ECO:0007669"/>
    <property type="project" value="TreeGrafter"/>
</dbReference>